<dbReference type="Proteomes" id="UP000289738">
    <property type="component" value="Chromosome B01"/>
</dbReference>
<name>A0A445AZ81_ARAHY</name>
<evidence type="ECO:0000313" key="3">
    <source>
        <dbReference type="Proteomes" id="UP000289738"/>
    </source>
</evidence>
<comment type="caution">
    <text evidence="2">The sequence shown here is derived from an EMBL/GenBank/DDBJ whole genome shotgun (WGS) entry which is preliminary data.</text>
</comment>
<keyword evidence="3" id="KW-1185">Reference proteome</keyword>
<feature type="domain" description="Reverse transcriptase zinc-binding" evidence="1">
    <location>
        <begin position="3"/>
        <end position="63"/>
    </location>
</feature>
<dbReference type="AlphaFoldDB" id="A0A445AZ81"/>
<dbReference type="STRING" id="3818.A0A445AZ81"/>
<proteinExistence type="predicted"/>
<organism evidence="2 3">
    <name type="scientific">Arachis hypogaea</name>
    <name type="common">Peanut</name>
    <dbReference type="NCBI Taxonomy" id="3818"/>
    <lineage>
        <taxon>Eukaryota</taxon>
        <taxon>Viridiplantae</taxon>
        <taxon>Streptophyta</taxon>
        <taxon>Embryophyta</taxon>
        <taxon>Tracheophyta</taxon>
        <taxon>Spermatophyta</taxon>
        <taxon>Magnoliopsida</taxon>
        <taxon>eudicotyledons</taxon>
        <taxon>Gunneridae</taxon>
        <taxon>Pentapetalae</taxon>
        <taxon>rosids</taxon>
        <taxon>fabids</taxon>
        <taxon>Fabales</taxon>
        <taxon>Fabaceae</taxon>
        <taxon>Papilionoideae</taxon>
        <taxon>50 kb inversion clade</taxon>
        <taxon>dalbergioids sensu lato</taxon>
        <taxon>Dalbergieae</taxon>
        <taxon>Pterocarpus clade</taxon>
        <taxon>Arachis</taxon>
    </lineage>
</organism>
<accession>A0A445AZ81</accession>
<reference evidence="2 3" key="1">
    <citation type="submission" date="2019-01" db="EMBL/GenBank/DDBJ databases">
        <title>Sequencing of cultivated peanut Arachis hypogaea provides insights into genome evolution and oil improvement.</title>
        <authorList>
            <person name="Chen X."/>
        </authorList>
    </citation>
    <scope>NUCLEOTIDE SEQUENCE [LARGE SCALE GENOMIC DNA]</scope>
    <source>
        <strain evidence="3">cv. Fuhuasheng</strain>
        <tissue evidence="2">Leaves</tissue>
    </source>
</reference>
<evidence type="ECO:0000259" key="1">
    <source>
        <dbReference type="Pfam" id="PF13966"/>
    </source>
</evidence>
<protein>
    <recommendedName>
        <fullName evidence="1">Reverse transcriptase zinc-binding domain-containing protein</fullName>
    </recommendedName>
</protein>
<dbReference type="InterPro" id="IPR026960">
    <property type="entry name" value="RVT-Znf"/>
</dbReference>
<dbReference type="EMBL" id="SDMP01000011">
    <property type="protein sequence ID" value="RYR31700.1"/>
    <property type="molecule type" value="Genomic_DNA"/>
</dbReference>
<evidence type="ECO:0000313" key="2">
    <source>
        <dbReference type="EMBL" id="RYR31700.1"/>
    </source>
</evidence>
<sequence length="126" mass="15183">MVNSEAPPRAVNFLWRLLHKSFPTEKNLNRRGINCSPLCPRCWEDTESEEHIFRECWFVRKFWFAFPFTLRSGMGMFSYVKEWVKEIMKNIQSEKRSLFCTLLQQLWRARNSLVFEENSAPIEEEV</sequence>
<dbReference type="Pfam" id="PF13966">
    <property type="entry name" value="zf-RVT"/>
    <property type="match status" value="1"/>
</dbReference>
<gene>
    <name evidence="2" type="ORF">Ahy_B01g056576</name>
</gene>